<dbReference type="Pfam" id="PF02949">
    <property type="entry name" value="7tm_6"/>
    <property type="match status" value="1"/>
</dbReference>
<evidence type="ECO:0000256" key="6">
    <source>
        <dbReference type="ARBA" id="ARBA00022989"/>
    </source>
</evidence>
<keyword evidence="5 10" id="KW-0552">Olfaction</keyword>
<evidence type="ECO:0000256" key="5">
    <source>
        <dbReference type="ARBA" id="ARBA00022725"/>
    </source>
</evidence>
<comment type="similarity">
    <text evidence="10">Belongs to the insect chemoreceptor superfamily. Heteromeric odorant receptor channel (TC 1.A.69) family.</text>
</comment>
<protein>
    <recommendedName>
        <fullName evidence="10">Odorant receptor</fullName>
    </recommendedName>
</protein>
<reference evidence="11" key="1">
    <citation type="journal article" date="2023" name="G3 (Bethesda)">
        <title>Whole genome assemblies of Zophobas morio and Tenebrio molitor.</title>
        <authorList>
            <person name="Kaur S."/>
            <person name="Stinson S.A."/>
            <person name="diCenzo G.C."/>
        </authorList>
    </citation>
    <scope>NUCLEOTIDE SEQUENCE</scope>
    <source>
        <strain evidence="11">QUZm001</strain>
    </source>
</reference>
<dbReference type="GO" id="GO:0004984">
    <property type="term" value="F:olfactory receptor activity"/>
    <property type="evidence" value="ECO:0007669"/>
    <property type="project" value="InterPro"/>
</dbReference>
<keyword evidence="7 10" id="KW-0472">Membrane</keyword>
<dbReference type="GO" id="GO:0005886">
    <property type="term" value="C:plasma membrane"/>
    <property type="evidence" value="ECO:0007669"/>
    <property type="project" value="UniProtKB-SubCell"/>
</dbReference>
<evidence type="ECO:0000256" key="4">
    <source>
        <dbReference type="ARBA" id="ARBA00022692"/>
    </source>
</evidence>
<organism evidence="11 12">
    <name type="scientific">Zophobas morio</name>
    <dbReference type="NCBI Taxonomy" id="2755281"/>
    <lineage>
        <taxon>Eukaryota</taxon>
        <taxon>Metazoa</taxon>
        <taxon>Ecdysozoa</taxon>
        <taxon>Arthropoda</taxon>
        <taxon>Hexapoda</taxon>
        <taxon>Insecta</taxon>
        <taxon>Pterygota</taxon>
        <taxon>Neoptera</taxon>
        <taxon>Endopterygota</taxon>
        <taxon>Coleoptera</taxon>
        <taxon>Polyphaga</taxon>
        <taxon>Cucujiformia</taxon>
        <taxon>Tenebrionidae</taxon>
        <taxon>Zophobas</taxon>
    </lineage>
</organism>
<evidence type="ECO:0000256" key="3">
    <source>
        <dbReference type="ARBA" id="ARBA00022606"/>
    </source>
</evidence>
<keyword evidence="8 10" id="KW-0675">Receptor</keyword>
<dbReference type="AlphaFoldDB" id="A0AA38IUC2"/>
<feature type="transmembrane region" description="Helical" evidence="10">
    <location>
        <begin position="120"/>
        <end position="143"/>
    </location>
</feature>
<evidence type="ECO:0000256" key="2">
    <source>
        <dbReference type="ARBA" id="ARBA00022475"/>
    </source>
</evidence>
<evidence type="ECO:0000256" key="1">
    <source>
        <dbReference type="ARBA" id="ARBA00004651"/>
    </source>
</evidence>
<accession>A0AA38IUC2</accession>
<feature type="transmembrane region" description="Helical" evidence="10">
    <location>
        <begin position="289"/>
        <end position="307"/>
    </location>
</feature>
<keyword evidence="2" id="KW-1003">Cell membrane</keyword>
<comment type="subcellular location">
    <subcellularLocation>
        <location evidence="1 10">Cell membrane</location>
        <topology evidence="1 10">Multi-pass membrane protein</topology>
    </subcellularLocation>
</comment>
<evidence type="ECO:0000313" key="12">
    <source>
        <dbReference type="Proteomes" id="UP001168821"/>
    </source>
</evidence>
<dbReference type="PANTHER" id="PTHR21137:SF35">
    <property type="entry name" value="ODORANT RECEPTOR 19A-RELATED"/>
    <property type="match status" value="1"/>
</dbReference>
<evidence type="ECO:0000313" key="11">
    <source>
        <dbReference type="EMBL" id="KAJ3664078.1"/>
    </source>
</evidence>
<evidence type="ECO:0000256" key="10">
    <source>
        <dbReference type="RuleBase" id="RU351113"/>
    </source>
</evidence>
<keyword evidence="12" id="KW-1185">Reference proteome</keyword>
<dbReference type="EMBL" id="JALNTZ010000002">
    <property type="protein sequence ID" value="KAJ3664078.1"/>
    <property type="molecule type" value="Genomic_DNA"/>
</dbReference>
<dbReference type="Proteomes" id="UP001168821">
    <property type="component" value="Unassembled WGS sequence"/>
</dbReference>
<dbReference type="InterPro" id="IPR004117">
    <property type="entry name" value="7tm6_olfct_rcpt"/>
</dbReference>
<comment type="caution">
    <text evidence="10">Lacks conserved residue(s) required for the propagation of feature annotation.</text>
</comment>
<keyword evidence="4 10" id="KW-0812">Transmembrane</keyword>
<comment type="caution">
    <text evidence="11">The sequence shown here is derived from an EMBL/GenBank/DDBJ whole genome shotgun (WGS) entry which is preliminary data.</text>
</comment>
<feature type="transmembrane region" description="Helical" evidence="10">
    <location>
        <begin position="256"/>
        <end position="277"/>
    </location>
</feature>
<keyword evidence="3 10" id="KW-0716">Sensory transduction</keyword>
<feature type="transmembrane region" description="Helical" evidence="10">
    <location>
        <begin position="36"/>
        <end position="54"/>
    </location>
</feature>
<proteinExistence type="inferred from homology"/>
<name>A0AA38IUC2_9CUCU</name>
<evidence type="ECO:0000256" key="8">
    <source>
        <dbReference type="ARBA" id="ARBA00023170"/>
    </source>
</evidence>
<dbReference type="PANTHER" id="PTHR21137">
    <property type="entry name" value="ODORANT RECEPTOR"/>
    <property type="match status" value="1"/>
</dbReference>
<dbReference type="GO" id="GO:0005549">
    <property type="term" value="F:odorant binding"/>
    <property type="evidence" value="ECO:0007669"/>
    <property type="project" value="InterPro"/>
</dbReference>
<sequence length="392" mass="45296">MSTSDSITLQSLTLTICRKLAIDFFEIKLIKTSVSFIKVGLLAILLVQAYFFLYKFEFDYLLRYGFSYAASLHTLLCMMTLSLMLKTVKLIDDELVHMEADLILSKNSEKKMKQAALQTLLYLTIHLFVLLFAIALFIIPQQGDENFFYVSHLFAKCFPNQKTIWEILCIPCFAACYLPATVPLYQLIYGFTKMRLATYALKDHIENINSGYEKRQHLNADPTYHKVVRERLVRILKFHSRLFLVGRTIEKRIQAVMFPFKLAGLLVMIGIVLYAFSLDDFWNNTQLKRLFSATFIVFLTLAGLASCGQSVEDLSAEVFDTLVTVPWYQWNESNKKMYLTFLTGTLKPFKLRYSQNISLNYNLALELIRSFFSAISVTLQLQQARGHKLSLY</sequence>
<feature type="transmembrane region" description="Helical" evidence="10">
    <location>
        <begin position="163"/>
        <end position="185"/>
    </location>
</feature>
<dbReference type="GO" id="GO:0007165">
    <property type="term" value="P:signal transduction"/>
    <property type="evidence" value="ECO:0007669"/>
    <property type="project" value="UniProtKB-KW"/>
</dbReference>
<keyword evidence="6 10" id="KW-1133">Transmembrane helix</keyword>
<keyword evidence="9 10" id="KW-0807">Transducer</keyword>
<evidence type="ECO:0000256" key="7">
    <source>
        <dbReference type="ARBA" id="ARBA00023136"/>
    </source>
</evidence>
<feature type="transmembrane region" description="Helical" evidence="10">
    <location>
        <begin position="66"/>
        <end position="85"/>
    </location>
</feature>
<evidence type="ECO:0000256" key="9">
    <source>
        <dbReference type="ARBA" id="ARBA00023224"/>
    </source>
</evidence>
<gene>
    <name evidence="11" type="ORF">Zmor_008276</name>
</gene>